<dbReference type="PROSITE" id="PS52050">
    <property type="entry name" value="WYL"/>
    <property type="match status" value="1"/>
</dbReference>
<dbReference type="GO" id="GO:0003677">
    <property type="term" value="F:DNA binding"/>
    <property type="evidence" value="ECO:0007669"/>
    <property type="project" value="UniProtKB-KW"/>
</dbReference>
<protein>
    <submittedName>
        <fullName evidence="3">DNA-binding transcriptional regulator YafY</fullName>
    </submittedName>
</protein>
<keyword evidence="3" id="KW-0238">DNA-binding</keyword>
<dbReference type="PANTHER" id="PTHR34580">
    <property type="match status" value="1"/>
</dbReference>
<dbReference type="Pfam" id="PF13280">
    <property type="entry name" value="WYL"/>
    <property type="match status" value="1"/>
</dbReference>
<dbReference type="Proteomes" id="UP000809829">
    <property type="component" value="Unassembled WGS sequence"/>
</dbReference>
<keyword evidence="4" id="KW-1185">Reference proteome</keyword>
<dbReference type="Pfam" id="PF25583">
    <property type="entry name" value="WCX"/>
    <property type="match status" value="1"/>
</dbReference>
<evidence type="ECO:0000313" key="3">
    <source>
        <dbReference type="EMBL" id="MBM7702248.1"/>
    </source>
</evidence>
<accession>A0ABS2QSH1</accession>
<proteinExistence type="predicted"/>
<dbReference type="InterPro" id="IPR057727">
    <property type="entry name" value="WCX_dom"/>
</dbReference>
<dbReference type="InterPro" id="IPR051534">
    <property type="entry name" value="CBASS_pafABC_assoc_protein"/>
</dbReference>
<dbReference type="InterPro" id="IPR026881">
    <property type="entry name" value="WYL_dom"/>
</dbReference>
<dbReference type="EMBL" id="JAFBFC010000002">
    <property type="protein sequence ID" value="MBM7702248.1"/>
    <property type="molecule type" value="Genomic_DNA"/>
</dbReference>
<name>A0ABS2QSH1_9BACI</name>
<feature type="domain" description="WCX" evidence="2">
    <location>
        <begin position="249"/>
        <end position="323"/>
    </location>
</feature>
<reference evidence="3 4" key="1">
    <citation type="submission" date="2021-01" db="EMBL/GenBank/DDBJ databases">
        <title>Genomic Encyclopedia of Type Strains, Phase IV (KMG-IV): sequencing the most valuable type-strain genomes for metagenomic binning, comparative biology and taxonomic classification.</title>
        <authorList>
            <person name="Goeker M."/>
        </authorList>
    </citation>
    <scope>NUCLEOTIDE SEQUENCE [LARGE SCALE GENOMIC DNA]</scope>
    <source>
        <strain evidence="3 4">DSM 104297</strain>
    </source>
</reference>
<dbReference type="RefSeq" id="WP_205184948.1">
    <property type="nucleotide sequence ID" value="NZ_JAFBFC010000002.1"/>
</dbReference>
<sequence length="328" mass="38911">MKDIVGKQRLLKIKEILEAETDEQNELSIKDIKEKLKHHFGSDYEVDARAIKRDLQALIESEFDIIENKGKYGENFYSHQARLFELYELRLLVDAVLSAKFITQKESEQLIEKIKQLTSQTQAKSLPSPVYFDKAVKSQHAYIKIDIDRIHTAISTKKIIGFQYGRYNVDKEFQLGRNGDEYVVYPYALIWHNDFYYLIGEFKAENQFRHYRVDRMRNVRVIEESFKKKDIHLSEYVNHSFQMFAGEEEWLKVHFTYSLLNVVIDRFGIEADIRKVDDTYFELRTKAKMSKGLIGWLLTWGSEAKVISPEHVVEEVKEEIRRMQKVYE</sequence>
<evidence type="ECO:0000259" key="2">
    <source>
        <dbReference type="Pfam" id="PF25583"/>
    </source>
</evidence>
<evidence type="ECO:0000259" key="1">
    <source>
        <dbReference type="Pfam" id="PF13280"/>
    </source>
</evidence>
<evidence type="ECO:0000313" key="4">
    <source>
        <dbReference type="Proteomes" id="UP000809829"/>
    </source>
</evidence>
<dbReference type="PANTHER" id="PTHR34580:SF1">
    <property type="entry name" value="PROTEIN PAFC"/>
    <property type="match status" value="1"/>
</dbReference>
<gene>
    <name evidence="3" type="ORF">JOC83_001082</name>
</gene>
<organism evidence="3 4">
    <name type="scientific">Priestia iocasae</name>
    <dbReference type="NCBI Taxonomy" id="2291674"/>
    <lineage>
        <taxon>Bacteria</taxon>
        <taxon>Bacillati</taxon>
        <taxon>Bacillota</taxon>
        <taxon>Bacilli</taxon>
        <taxon>Bacillales</taxon>
        <taxon>Bacillaceae</taxon>
        <taxon>Priestia</taxon>
    </lineage>
</organism>
<comment type="caution">
    <text evidence="3">The sequence shown here is derived from an EMBL/GenBank/DDBJ whole genome shotgun (WGS) entry which is preliminary data.</text>
</comment>
<feature type="domain" description="WYL" evidence="1">
    <location>
        <begin position="148"/>
        <end position="221"/>
    </location>
</feature>